<feature type="non-terminal residue" evidence="1">
    <location>
        <position position="1"/>
    </location>
</feature>
<sequence>VLVDEVEGAAQHRTELVDRRAEVAAGEQFLVQPAAFEGFDIGVQRITALIAGEQRVCHRIGGQHARLHRGVAALDLGKVQRAQIATDQCAAREDHLRQRVQATFADRARAVADALAAFQV</sequence>
<organism evidence="1">
    <name type="scientific">Tanacetum cinerariifolium</name>
    <name type="common">Dalmatian daisy</name>
    <name type="synonym">Chrysanthemum cinerariifolium</name>
    <dbReference type="NCBI Taxonomy" id="118510"/>
    <lineage>
        <taxon>Eukaryota</taxon>
        <taxon>Viridiplantae</taxon>
        <taxon>Streptophyta</taxon>
        <taxon>Embryophyta</taxon>
        <taxon>Tracheophyta</taxon>
        <taxon>Spermatophyta</taxon>
        <taxon>Magnoliopsida</taxon>
        <taxon>eudicotyledons</taxon>
        <taxon>Gunneridae</taxon>
        <taxon>Pentapetalae</taxon>
        <taxon>asterids</taxon>
        <taxon>campanulids</taxon>
        <taxon>Asterales</taxon>
        <taxon>Asteraceae</taxon>
        <taxon>Asteroideae</taxon>
        <taxon>Anthemideae</taxon>
        <taxon>Anthemidinae</taxon>
        <taxon>Tanacetum</taxon>
    </lineage>
</organism>
<reference evidence="1" key="1">
    <citation type="journal article" date="2019" name="Sci. Rep.">
        <title>Draft genome of Tanacetum cinerariifolium, the natural source of mosquito coil.</title>
        <authorList>
            <person name="Yamashiro T."/>
            <person name="Shiraishi A."/>
            <person name="Satake H."/>
            <person name="Nakayama K."/>
        </authorList>
    </citation>
    <scope>NUCLEOTIDE SEQUENCE</scope>
</reference>
<evidence type="ECO:0000313" key="1">
    <source>
        <dbReference type="EMBL" id="GFD50057.1"/>
    </source>
</evidence>
<protein>
    <submittedName>
        <fullName evidence="1">Uncharacterized protein</fullName>
    </submittedName>
</protein>
<dbReference type="EMBL" id="BKCJ011751986">
    <property type="protein sequence ID" value="GFD50057.1"/>
    <property type="molecule type" value="Genomic_DNA"/>
</dbReference>
<comment type="caution">
    <text evidence="1">The sequence shown here is derived from an EMBL/GenBank/DDBJ whole genome shotgun (WGS) entry which is preliminary data.</text>
</comment>
<dbReference type="AlphaFoldDB" id="A0A699WRF7"/>
<feature type="non-terminal residue" evidence="1">
    <location>
        <position position="120"/>
    </location>
</feature>
<proteinExistence type="predicted"/>
<name>A0A699WRF7_TANCI</name>
<accession>A0A699WRF7</accession>
<gene>
    <name evidence="1" type="ORF">Tci_922026</name>
</gene>